<dbReference type="Proteomes" id="UP001163203">
    <property type="component" value="Chromosome"/>
</dbReference>
<proteinExistence type="predicted"/>
<protein>
    <recommendedName>
        <fullName evidence="3">HEAT repeat domain-containing protein</fullName>
    </recommendedName>
</protein>
<keyword evidence="2" id="KW-1185">Reference proteome</keyword>
<name>A0ABY7B8Y7_9PSEU</name>
<reference evidence="1" key="1">
    <citation type="submission" date="2022-11" db="EMBL/GenBank/DDBJ databases">
        <authorList>
            <person name="Mo P."/>
        </authorList>
    </citation>
    <scope>NUCLEOTIDE SEQUENCE</scope>
    <source>
        <strain evidence="1">HUAS 11-8</strain>
    </source>
</reference>
<dbReference type="EMBL" id="CP113836">
    <property type="protein sequence ID" value="WAL67702.1"/>
    <property type="molecule type" value="Genomic_DNA"/>
</dbReference>
<sequence>MALQRRYRRSTSVGEPARILSELLFGPEDWVTEAAAFAMVASAWADPSLRRDVGATVAVRWFQAEKAARTRAVTILGSLTDLVLACPWLDDQVSDPAREWRARLRSG</sequence>
<organism evidence="1 2">
    <name type="scientific">Amycolatopsis cynarae</name>
    <dbReference type="NCBI Taxonomy" id="2995223"/>
    <lineage>
        <taxon>Bacteria</taxon>
        <taxon>Bacillati</taxon>
        <taxon>Actinomycetota</taxon>
        <taxon>Actinomycetes</taxon>
        <taxon>Pseudonocardiales</taxon>
        <taxon>Pseudonocardiaceae</taxon>
        <taxon>Amycolatopsis</taxon>
    </lineage>
</organism>
<evidence type="ECO:0000313" key="2">
    <source>
        <dbReference type="Proteomes" id="UP001163203"/>
    </source>
</evidence>
<dbReference type="RefSeq" id="WP_268757796.1">
    <property type="nucleotide sequence ID" value="NZ_CP113836.1"/>
</dbReference>
<evidence type="ECO:0008006" key="3">
    <source>
        <dbReference type="Google" id="ProtNLM"/>
    </source>
</evidence>
<accession>A0ABY7B8Y7</accession>
<evidence type="ECO:0000313" key="1">
    <source>
        <dbReference type="EMBL" id="WAL67702.1"/>
    </source>
</evidence>
<gene>
    <name evidence="1" type="ORF">ORV05_07970</name>
</gene>